<evidence type="ECO:0000256" key="3">
    <source>
        <dbReference type="ARBA" id="ARBA00022692"/>
    </source>
</evidence>
<feature type="transmembrane region" description="Helical" evidence="12">
    <location>
        <begin position="130"/>
        <end position="148"/>
    </location>
</feature>
<dbReference type="SUPFAM" id="SSF81653">
    <property type="entry name" value="Calcium ATPase, transduction domain A"/>
    <property type="match status" value="1"/>
</dbReference>
<evidence type="ECO:0000256" key="4">
    <source>
        <dbReference type="ARBA" id="ARBA00022723"/>
    </source>
</evidence>
<dbReference type="NCBIfam" id="TIGR01494">
    <property type="entry name" value="ATPase_P-type"/>
    <property type="match status" value="1"/>
</dbReference>
<dbReference type="PANTHER" id="PTHR43520">
    <property type="entry name" value="ATP7, ISOFORM B"/>
    <property type="match status" value="1"/>
</dbReference>
<dbReference type="InterPro" id="IPR036163">
    <property type="entry name" value="HMA_dom_sf"/>
</dbReference>
<evidence type="ECO:0000313" key="14">
    <source>
        <dbReference type="EMBL" id="TDT34349.1"/>
    </source>
</evidence>
<feature type="transmembrane region" description="Helical" evidence="12">
    <location>
        <begin position="394"/>
        <end position="419"/>
    </location>
</feature>
<dbReference type="AlphaFoldDB" id="A0A4R7JD00"/>
<dbReference type="PROSITE" id="PS00154">
    <property type="entry name" value="ATPASE_E1_E2"/>
    <property type="match status" value="1"/>
</dbReference>
<dbReference type="OrthoDB" id="7059309at2"/>
<dbReference type="RefSeq" id="WP_133754735.1">
    <property type="nucleotide sequence ID" value="NZ_SOAW01000001.1"/>
</dbReference>
<dbReference type="InterPro" id="IPR023214">
    <property type="entry name" value="HAD_sf"/>
</dbReference>
<evidence type="ECO:0000256" key="12">
    <source>
        <dbReference type="RuleBase" id="RU362081"/>
    </source>
</evidence>
<gene>
    <name evidence="14" type="ORF">CLV29_2009</name>
</gene>
<feature type="transmembrane region" description="Helical" evidence="12">
    <location>
        <begin position="722"/>
        <end position="742"/>
    </location>
</feature>
<dbReference type="PRINTS" id="PR00940">
    <property type="entry name" value="CATPATPASEA"/>
</dbReference>
<dbReference type="InterPro" id="IPR000579">
    <property type="entry name" value="Cation-trans_P-type_ATPase_A/B"/>
</dbReference>
<feature type="transmembrane region" description="Helical" evidence="12">
    <location>
        <begin position="207"/>
        <end position="226"/>
    </location>
</feature>
<dbReference type="Gene3D" id="3.40.1110.10">
    <property type="entry name" value="Calcium-transporting ATPase, cytoplasmic domain N"/>
    <property type="match status" value="1"/>
</dbReference>
<dbReference type="InterPro" id="IPR006121">
    <property type="entry name" value="HMA_dom"/>
</dbReference>
<evidence type="ECO:0000256" key="5">
    <source>
        <dbReference type="ARBA" id="ARBA00022741"/>
    </source>
</evidence>
<keyword evidence="7" id="KW-1278">Translocase</keyword>
<dbReference type="PRINTS" id="PR00119">
    <property type="entry name" value="CATATPASE"/>
</dbReference>
<feature type="transmembrane region" description="Helical" evidence="12">
    <location>
        <begin position="103"/>
        <end position="124"/>
    </location>
</feature>
<dbReference type="FunFam" id="2.70.150.10:FF:000002">
    <property type="entry name" value="Copper-transporting ATPase 1, putative"/>
    <property type="match status" value="1"/>
</dbReference>
<evidence type="ECO:0000256" key="10">
    <source>
        <dbReference type="ARBA" id="ARBA00049360"/>
    </source>
</evidence>
<comment type="similarity">
    <text evidence="2 12">Belongs to the cation transport ATPase (P-type) (TC 3.A.3) family. Type IB subfamily.</text>
</comment>
<evidence type="ECO:0000256" key="8">
    <source>
        <dbReference type="ARBA" id="ARBA00022989"/>
    </source>
</evidence>
<dbReference type="InterPro" id="IPR017969">
    <property type="entry name" value="Heavy-metal-associated_CS"/>
</dbReference>
<proteinExistence type="inferred from homology"/>
<dbReference type="PROSITE" id="PS01047">
    <property type="entry name" value="HMA_1"/>
    <property type="match status" value="1"/>
</dbReference>
<keyword evidence="4 12" id="KW-0479">Metal-binding</keyword>
<comment type="subcellular location">
    <subcellularLocation>
        <location evidence="1">Cell membrane</location>
        <topology evidence="1">Multi-pass membrane protein</topology>
    </subcellularLocation>
</comment>
<feature type="transmembrane region" description="Helical" evidence="12">
    <location>
        <begin position="168"/>
        <end position="187"/>
    </location>
</feature>
<dbReference type="InterPro" id="IPR044492">
    <property type="entry name" value="P_typ_ATPase_HD_dom"/>
</dbReference>
<accession>A0A4R7JD00</accession>
<dbReference type="GO" id="GO:0055070">
    <property type="term" value="P:copper ion homeostasis"/>
    <property type="evidence" value="ECO:0007669"/>
    <property type="project" value="TreeGrafter"/>
</dbReference>
<dbReference type="GO" id="GO:0005524">
    <property type="term" value="F:ATP binding"/>
    <property type="evidence" value="ECO:0007669"/>
    <property type="project" value="UniProtKB-UniRule"/>
</dbReference>
<dbReference type="GO" id="GO:0005507">
    <property type="term" value="F:copper ion binding"/>
    <property type="evidence" value="ECO:0007669"/>
    <property type="project" value="TreeGrafter"/>
</dbReference>
<dbReference type="FunFam" id="3.30.70.100:FF:000005">
    <property type="entry name" value="Copper-exporting P-type ATPase A"/>
    <property type="match status" value="1"/>
</dbReference>
<dbReference type="SUPFAM" id="SSF55008">
    <property type="entry name" value="HMA, heavy metal-associated domain"/>
    <property type="match status" value="1"/>
</dbReference>
<dbReference type="PANTHER" id="PTHR43520:SF8">
    <property type="entry name" value="P-TYPE CU(+) TRANSPORTER"/>
    <property type="match status" value="1"/>
</dbReference>
<dbReference type="Pfam" id="PF00122">
    <property type="entry name" value="E1-E2_ATPase"/>
    <property type="match status" value="1"/>
</dbReference>
<dbReference type="NCBIfam" id="TIGR01511">
    <property type="entry name" value="ATPase-IB1_Cu"/>
    <property type="match status" value="1"/>
</dbReference>
<dbReference type="InterPro" id="IPR036412">
    <property type="entry name" value="HAD-like_sf"/>
</dbReference>
<evidence type="ECO:0000259" key="13">
    <source>
        <dbReference type="PROSITE" id="PS50846"/>
    </source>
</evidence>
<keyword evidence="6 12" id="KW-0067">ATP-binding</keyword>
<dbReference type="Gene3D" id="3.30.70.100">
    <property type="match status" value="1"/>
</dbReference>
<evidence type="ECO:0000313" key="15">
    <source>
        <dbReference type="Proteomes" id="UP000295371"/>
    </source>
</evidence>
<evidence type="ECO:0000256" key="11">
    <source>
        <dbReference type="ARBA" id="ARBA00074171"/>
    </source>
</evidence>
<sequence length="752" mass="77830">MTELTRTEAGTDLSTRIELDLGGMTCAACANRIERKLNKIDGATAVVNFATERAVVTGLPAERTDDLITVVEKAGYTAAPVPDADDPNETSAPDRARMLLKRLAVAAILTIPLGNLAIVLALVPGVRFPGWEWVCVALAIPVVFWSAWPFHAATVKNLRHGAFSMDTLVSIGVLSAFFWSVISIITGGSDEPGYWLGYGVTPAGADAIYLEVAAAVTTFLLAGRYFEARARRAARDVLTALTRLAPDEVRLLAADGTEQLVGARRLRAGDRFAVRPGERIAADGVIIEGRSAIDTATMTGEPVPTEVEPGAAVFSGTVNLTGRLVITAERTGERTQLAQMAALAEQAQARKANVQRLVDRVVSVFVPVVLLIAVGTLVGWLLSGNPAREAFSAAVSVLIIACPCALGLATPTALMVGIGRAGQLGIVIKGPDALEASGAVDVVVLDKTGTVTSGAMSVDRVAAWGISEPELLQLAAAVEAHSEHPIAAAVVAAHTGDLPPAADHRALPGMGAAATVDGTEVLIGNAVLMESAQVRLDAVACEFGEAAEESGSTCVFVARAGELVGAIAVSDQVADSAAEAVAQLKALGLRTVLLTGDRPRPAERVGAELGVDEVISGVLPTEKVAAIAALQAEGHRVAMVGDGINDAAALASADLGLAVLHGTDLALKSADMILVRRHLSVIADAIGLARASLRTIRGNLIWAFGYNVAAIPLAAAGLLNPLIAGIAMSLSSVFVVGNSLRLRRYRSRAGRH</sequence>
<keyword evidence="12" id="KW-1003">Cell membrane</keyword>
<keyword evidence="8 12" id="KW-1133">Transmembrane helix</keyword>
<evidence type="ECO:0000256" key="7">
    <source>
        <dbReference type="ARBA" id="ARBA00022967"/>
    </source>
</evidence>
<dbReference type="Pfam" id="PF00702">
    <property type="entry name" value="Hydrolase"/>
    <property type="match status" value="1"/>
</dbReference>
<dbReference type="GO" id="GO:0016887">
    <property type="term" value="F:ATP hydrolysis activity"/>
    <property type="evidence" value="ECO:0007669"/>
    <property type="project" value="InterPro"/>
</dbReference>
<protein>
    <recommendedName>
        <fullName evidence="11">Cation-transporting P-type ATPase B</fullName>
    </recommendedName>
</protein>
<dbReference type="GO" id="GO:0005886">
    <property type="term" value="C:plasma membrane"/>
    <property type="evidence" value="ECO:0007669"/>
    <property type="project" value="UniProtKB-SubCell"/>
</dbReference>
<feature type="domain" description="HMA" evidence="13">
    <location>
        <begin position="15"/>
        <end position="79"/>
    </location>
</feature>
<feature type="transmembrane region" description="Helical" evidence="12">
    <location>
        <begin position="361"/>
        <end position="382"/>
    </location>
</feature>
<organism evidence="14 15">
    <name type="scientific">Naumannella halotolerans</name>
    <dbReference type="NCBI Taxonomy" id="993414"/>
    <lineage>
        <taxon>Bacteria</taxon>
        <taxon>Bacillati</taxon>
        <taxon>Actinomycetota</taxon>
        <taxon>Actinomycetes</taxon>
        <taxon>Propionibacteriales</taxon>
        <taxon>Propionibacteriaceae</taxon>
        <taxon>Naumannella</taxon>
    </lineage>
</organism>
<dbReference type="InterPro" id="IPR059000">
    <property type="entry name" value="ATPase_P-type_domA"/>
</dbReference>
<dbReference type="SUPFAM" id="SSF56784">
    <property type="entry name" value="HAD-like"/>
    <property type="match status" value="1"/>
</dbReference>
<dbReference type="SFLD" id="SFLDF00027">
    <property type="entry name" value="p-type_atpase"/>
    <property type="match status" value="1"/>
</dbReference>
<keyword evidence="5 12" id="KW-0547">Nucleotide-binding</keyword>
<comment type="catalytic activity">
    <reaction evidence="10">
        <text>ATP + H2O = ADP + phosphate + H(+)</text>
        <dbReference type="Rhea" id="RHEA:13065"/>
        <dbReference type="ChEBI" id="CHEBI:15377"/>
        <dbReference type="ChEBI" id="CHEBI:15378"/>
        <dbReference type="ChEBI" id="CHEBI:30616"/>
        <dbReference type="ChEBI" id="CHEBI:43474"/>
        <dbReference type="ChEBI" id="CHEBI:456216"/>
    </reaction>
</comment>
<evidence type="ECO:0000256" key="1">
    <source>
        <dbReference type="ARBA" id="ARBA00004651"/>
    </source>
</evidence>
<dbReference type="Gene3D" id="3.40.50.1000">
    <property type="entry name" value="HAD superfamily/HAD-like"/>
    <property type="match status" value="1"/>
</dbReference>
<keyword evidence="15" id="KW-1185">Reference proteome</keyword>
<evidence type="ECO:0000256" key="6">
    <source>
        <dbReference type="ARBA" id="ARBA00022840"/>
    </source>
</evidence>
<keyword evidence="9 12" id="KW-0472">Membrane</keyword>
<evidence type="ECO:0000256" key="2">
    <source>
        <dbReference type="ARBA" id="ARBA00006024"/>
    </source>
</evidence>
<dbReference type="Gene3D" id="2.70.150.10">
    <property type="entry name" value="Calcium-transporting ATPase, cytoplasmic transduction domain A"/>
    <property type="match status" value="1"/>
</dbReference>
<dbReference type="InterPro" id="IPR023299">
    <property type="entry name" value="ATPase_P-typ_cyto_dom_N"/>
</dbReference>
<evidence type="ECO:0000256" key="9">
    <source>
        <dbReference type="ARBA" id="ARBA00023136"/>
    </source>
</evidence>
<dbReference type="Proteomes" id="UP000295371">
    <property type="component" value="Unassembled WGS sequence"/>
</dbReference>
<dbReference type="SFLD" id="SFLDS00003">
    <property type="entry name" value="Haloacid_Dehalogenase"/>
    <property type="match status" value="1"/>
</dbReference>
<dbReference type="InterPro" id="IPR001757">
    <property type="entry name" value="P_typ_ATPase"/>
</dbReference>
<dbReference type="CDD" id="cd00371">
    <property type="entry name" value="HMA"/>
    <property type="match status" value="1"/>
</dbReference>
<dbReference type="InterPro" id="IPR023298">
    <property type="entry name" value="ATPase_P-typ_TM_dom_sf"/>
</dbReference>
<keyword evidence="3 12" id="KW-0812">Transmembrane</keyword>
<reference evidence="14 15" key="1">
    <citation type="submission" date="2019-03" db="EMBL/GenBank/DDBJ databases">
        <title>Genomic Encyclopedia of Archaeal and Bacterial Type Strains, Phase II (KMG-II): from individual species to whole genera.</title>
        <authorList>
            <person name="Goeker M."/>
        </authorList>
    </citation>
    <scope>NUCLEOTIDE SEQUENCE [LARGE SCALE GENOMIC DNA]</scope>
    <source>
        <strain evidence="14 15">DSM 24323</strain>
    </source>
</reference>
<dbReference type="NCBIfam" id="TIGR01525">
    <property type="entry name" value="ATPase-IB_hvy"/>
    <property type="match status" value="1"/>
</dbReference>
<dbReference type="InterPro" id="IPR018303">
    <property type="entry name" value="ATPase_P-typ_P_site"/>
</dbReference>
<dbReference type="InterPro" id="IPR027256">
    <property type="entry name" value="P-typ_ATPase_IB"/>
</dbReference>
<dbReference type="SFLD" id="SFLDG00002">
    <property type="entry name" value="C1.7:_P-type_atpase_like"/>
    <property type="match status" value="1"/>
</dbReference>
<dbReference type="EMBL" id="SOAW01000001">
    <property type="protein sequence ID" value="TDT34349.1"/>
    <property type="molecule type" value="Genomic_DNA"/>
</dbReference>
<comment type="caution">
    <text evidence="14">The sequence shown here is derived from an EMBL/GenBank/DDBJ whole genome shotgun (WGS) entry which is preliminary data.</text>
</comment>
<feature type="transmembrane region" description="Helical" evidence="12">
    <location>
        <begin position="700"/>
        <end position="716"/>
    </location>
</feature>
<dbReference type="InterPro" id="IPR008250">
    <property type="entry name" value="ATPase_P-typ_transduc_dom_A_sf"/>
</dbReference>
<dbReference type="Pfam" id="PF00403">
    <property type="entry name" value="HMA"/>
    <property type="match status" value="1"/>
</dbReference>
<dbReference type="PROSITE" id="PS50846">
    <property type="entry name" value="HMA_2"/>
    <property type="match status" value="1"/>
</dbReference>
<dbReference type="SUPFAM" id="SSF81665">
    <property type="entry name" value="Calcium ATPase, transmembrane domain M"/>
    <property type="match status" value="1"/>
</dbReference>
<name>A0A4R7JD00_9ACTN</name>
<dbReference type="GO" id="GO:0043682">
    <property type="term" value="F:P-type divalent copper transporter activity"/>
    <property type="evidence" value="ECO:0007669"/>
    <property type="project" value="TreeGrafter"/>
</dbReference>